<evidence type="ECO:0008006" key="5">
    <source>
        <dbReference type="Google" id="ProtNLM"/>
    </source>
</evidence>
<dbReference type="EMBL" id="QLYR01000001">
    <property type="protein sequence ID" value="RAQ30672.1"/>
    <property type="molecule type" value="Genomic_DNA"/>
</dbReference>
<keyword evidence="4" id="KW-1185">Reference proteome</keyword>
<evidence type="ECO:0000313" key="3">
    <source>
        <dbReference type="EMBL" id="RAQ30672.1"/>
    </source>
</evidence>
<protein>
    <recommendedName>
        <fullName evidence="5">Glycosyltransferase</fullName>
    </recommendedName>
</protein>
<dbReference type="Proteomes" id="UP000249377">
    <property type="component" value="Unassembled WGS sequence"/>
</dbReference>
<dbReference type="Gene3D" id="3.40.50.2000">
    <property type="entry name" value="Glycogen Phosphorylase B"/>
    <property type="match status" value="2"/>
</dbReference>
<dbReference type="SUPFAM" id="SSF53756">
    <property type="entry name" value="UDP-Glycosyltransferase/glycogen phosphorylase"/>
    <property type="match status" value="1"/>
</dbReference>
<evidence type="ECO:0000259" key="1">
    <source>
        <dbReference type="Pfam" id="PF00534"/>
    </source>
</evidence>
<name>A0A328UIX8_9FIRM</name>
<dbReference type="Pfam" id="PF00534">
    <property type="entry name" value="Glycos_transf_1"/>
    <property type="match status" value="1"/>
</dbReference>
<feature type="domain" description="Glycosyltransferase subfamily 4-like N-terminal" evidence="2">
    <location>
        <begin position="16"/>
        <end position="177"/>
    </location>
</feature>
<dbReference type="Pfam" id="PF13439">
    <property type="entry name" value="Glyco_transf_4"/>
    <property type="match status" value="1"/>
</dbReference>
<proteinExistence type="predicted"/>
<reference evidence="3 4" key="1">
    <citation type="submission" date="2018-06" db="EMBL/GenBank/DDBJ databases">
        <title>Noncontiguous genome sequence of Ruminococcaceae bacterium ASD2818.</title>
        <authorList>
            <person name="Chaplin A.V."/>
            <person name="Sokolova S.R."/>
            <person name="Kochetkova T.O."/>
            <person name="Goltsov A.Y."/>
            <person name="Trofimov D.Y."/>
            <person name="Efimov B.A."/>
        </authorList>
    </citation>
    <scope>NUCLEOTIDE SEQUENCE [LARGE SCALE GENOMIC DNA]</scope>
    <source>
        <strain evidence="3 4">ASD2818</strain>
    </source>
</reference>
<dbReference type="RefSeq" id="WP_112331867.1">
    <property type="nucleotide sequence ID" value="NZ_JADPHD010000004.1"/>
</dbReference>
<evidence type="ECO:0000259" key="2">
    <source>
        <dbReference type="Pfam" id="PF13439"/>
    </source>
</evidence>
<feature type="domain" description="Glycosyl transferase family 1" evidence="1">
    <location>
        <begin position="196"/>
        <end position="336"/>
    </location>
</feature>
<dbReference type="InterPro" id="IPR028098">
    <property type="entry name" value="Glyco_trans_4-like_N"/>
</dbReference>
<evidence type="ECO:0000313" key="4">
    <source>
        <dbReference type="Proteomes" id="UP000249377"/>
    </source>
</evidence>
<dbReference type="InterPro" id="IPR001296">
    <property type="entry name" value="Glyco_trans_1"/>
</dbReference>
<sequence length="373" mass="40837">MPKIKVIELIPSLGAGGAEHFVLDLCRCLDPARFEVLLVSFFGEERSAPMYLDLIRRQPVRCLFLNKKDGLDPSVLIKLNRLFKAERPDVVHSNLYTAVYAMPVANHRGVRCCVHTVHTLAEKEMPPAYQKILARYYRRGRLIPAAISGEVRESIARRYGLPEAQIPQIDNGVDLSRFHPASPFPADKALAGKALSGPRFLCAGSLYPHKNHRLALQAFRLVRDKIPQATLAVAGDGPLRAELEQAARELGLGAAVSFLGTVERIEEVMRGCDVFVLPSDYEGFGLVVAEAMACGLPAVATRSGGPENIIRDGLDGFLVPTGDAGRLAARMLDACNPDRRPLLAARAVERARGFDLARTVSAYEQLFKAHLSP</sequence>
<dbReference type="PANTHER" id="PTHR45947">
    <property type="entry name" value="SULFOQUINOVOSYL TRANSFERASE SQD2"/>
    <property type="match status" value="1"/>
</dbReference>
<gene>
    <name evidence="3" type="ORF">DPQ25_04085</name>
</gene>
<organism evidence="3 4">
    <name type="scientific">Hydrogeniiclostridium mannosilyticum</name>
    <dbReference type="NCBI Taxonomy" id="2764322"/>
    <lineage>
        <taxon>Bacteria</taxon>
        <taxon>Bacillati</taxon>
        <taxon>Bacillota</taxon>
        <taxon>Clostridia</taxon>
        <taxon>Eubacteriales</taxon>
        <taxon>Acutalibacteraceae</taxon>
        <taxon>Hydrogeniiclostridium</taxon>
    </lineage>
</organism>
<dbReference type="GO" id="GO:0016757">
    <property type="term" value="F:glycosyltransferase activity"/>
    <property type="evidence" value="ECO:0007669"/>
    <property type="project" value="InterPro"/>
</dbReference>
<comment type="caution">
    <text evidence="3">The sequence shown here is derived from an EMBL/GenBank/DDBJ whole genome shotgun (WGS) entry which is preliminary data.</text>
</comment>
<dbReference type="InterPro" id="IPR050194">
    <property type="entry name" value="Glycosyltransferase_grp1"/>
</dbReference>
<dbReference type="AlphaFoldDB" id="A0A328UIX8"/>
<accession>A0A328UIX8</accession>
<dbReference type="PANTHER" id="PTHR45947:SF3">
    <property type="entry name" value="SULFOQUINOVOSYL TRANSFERASE SQD2"/>
    <property type="match status" value="1"/>
</dbReference>